<dbReference type="InterPro" id="IPR043504">
    <property type="entry name" value="Peptidase_S1_PA_chymotrypsin"/>
</dbReference>
<evidence type="ECO:0000256" key="7">
    <source>
        <dbReference type="SAM" id="MobiDB-lite"/>
    </source>
</evidence>
<feature type="region of interest" description="Disordered" evidence="7">
    <location>
        <begin position="442"/>
        <end position="463"/>
    </location>
</feature>
<dbReference type="SUPFAM" id="SSF50494">
    <property type="entry name" value="Trypsin-like serine proteases"/>
    <property type="match status" value="1"/>
</dbReference>
<evidence type="ECO:0000313" key="8">
    <source>
        <dbReference type="EMBL" id="RQH49080.1"/>
    </source>
</evidence>
<dbReference type="InterPro" id="IPR008256">
    <property type="entry name" value="Peptidase_S1B"/>
</dbReference>
<dbReference type="AlphaFoldDB" id="A0A3N6QQ45"/>
<feature type="region of interest" description="Disordered" evidence="7">
    <location>
        <begin position="335"/>
        <end position="354"/>
    </location>
</feature>
<keyword evidence="4 6" id="KW-0378">Hydrolase</keyword>
<dbReference type="InterPro" id="IPR009003">
    <property type="entry name" value="Peptidase_S1_PA"/>
</dbReference>
<evidence type="ECO:0000256" key="5">
    <source>
        <dbReference type="ARBA" id="ARBA00022825"/>
    </source>
</evidence>
<dbReference type="EC" id="3.4.21.-" evidence="6"/>
<feature type="compositionally biased region" description="Low complexity" evidence="7">
    <location>
        <begin position="336"/>
        <end position="352"/>
    </location>
</feature>
<dbReference type="PRINTS" id="PR00839">
    <property type="entry name" value="V8PROTEASE"/>
</dbReference>
<sequence>MIKKRHIFTASMTVIILSIGKGVDAVPRKLTVEEINSIAKQTTVLIAPRLSEREKDDLLKRKPVARWTVGSGVIIAKQNKTYYILTVTHNFSQEQVSQDAHYGILTSDKKVHQVTKINDGRECTNRFLEAIKNKKVETALVRFGCFNNQEINGYDLAIVSFESKKNYPVVTLGDASKLQEEDIVYISGWPKIEAEPKLKLDGTMQLDSQGKIICKDPAPERQRHLAWGPLKASIPVTEKDNGYSLYYTDYTRPGMSGGPVFNSGGELVGIHGRGSTNKPICGQIYEPISNNNSTSKNKFEAGNNSDPFNVFESENTRLKNEDQKKQDDFLGYPEFQSQNNLENNSNKNQNNSTLDLDYTSKSIYDLQKMYSSAQNVNYSRKLIQEIEMNLSFKLEAPSQRIIQSEITKIPQIKIPGVSSQIENSMSRNSDITILENPELITPNQTPELIDPNQTKEGGFEDPNDKIDNIYEIFNFDLETRIRDKKPDLL</sequence>
<accession>A0A3N6QQ45</accession>
<evidence type="ECO:0000313" key="9">
    <source>
        <dbReference type="Proteomes" id="UP000269154"/>
    </source>
</evidence>
<evidence type="ECO:0000256" key="4">
    <source>
        <dbReference type="ARBA" id="ARBA00022801"/>
    </source>
</evidence>
<comment type="caution">
    <text evidence="8">The sequence shown here is derived from an EMBL/GenBank/DDBJ whole genome shotgun (WGS) entry which is preliminary data.</text>
</comment>
<protein>
    <recommendedName>
        <fullName evidence="6">Serine protease</fullName>
        <ecNumber evidence="6">3.4.21.-</ecNumber>
    </recommendedName>
</protein>
<dbReference type="GO" id="GO:0008236">
    <property type="term" value="F:serine-type peptidase activity"/>
    <property type="evidence" value="ECO:0007669"/>
    <property type="project" value="UniProtKB-KW"/>
</dbReference>
<keyword evidence="9" id="KW-1185">Reference proteome</keyword>
<name>A0A3N6QQ45_9CYAN</name>
<organism evidence="8 9">
    <name type="scientific">Okeania hirsuta</name>
    <dbReference type="NCBI Taxonomy" id="1458930"/>
    <lineage>
        <taxon>Bacteria</taxon>
        <taxon>Bacillati</taxon>
        <taxon>Cyanobacteriota</taxon>
        <taxon>Cyanophyceae</taxon>
        <taxon>Oscillatoriophycideae</taxon>
        <taxon>Oscillatoriales</taxon>
        <taxon>Microcoleaceae</taxon>
        <taxon>Okeania</taxon>
    </lineage>
</organism>
<dbReference type="Pfam" id="PF13365">
    <property type="entry name" value="Trypsin_2"/>
    <property type="match status" value="1"/>
</dbReference>
<evidence type="ECO:0000256" key="3">
    <source>
        <dbReference type="ARBA" id="ARBA00022729"/>
    </source>
</evidence>
<feature type="compositionally biased region" description="Polar residues" evidence="7">
    <location>
        <begin position="442"/>
        <end position="455"/>
    </location>
</feature>
<reference evidence="8 9" key="1">
    <citation type="journal article" date="2018" name="ACS Chem. Biol.">
        <title>Ketoreductase domain dysfunction expands chemodiversity: malyngamide biosynthesis in the cyanobacterium Okeania hirsuta.</title>
        <authorList>
            <person name="Moss N.A."/>
            <person name="Leao T."/>
            <person name="Rankin M."/>
            <person name="McCullough T.M."/>
            <person name="Qu P."/>
            <person name="Korobeynikov A."/>
            <person name="Smith J.L."/>
            <person name="Gerwick L."/>
            <person name="Gerwick W.H."/>
        </authorList>
    </citation>
    <scope>NUCLEOTIDE SEQUENCE [LARGE SCALE GENOMIC DNA]</scope>
    <source>
        <strain evidence="8 9">PAB10Feb10-1</strain>
    </source>
</reference>
<evidence type="ECO:0000256" key="2">
    <source>
        <dbReference type="ARBA" id="ARBA00022670"/>
    </source>
</evidence>
<proteinExistence type="inferred from homology"/>
<keyword evidence="3" id="KW-0732">Signal</keyword>
<dbReference type="Gene3D" id="2.40.10.10">
    <property type="entry name" value="Trypsin-like serine proteases"/>
    <property type="match status" value="2"/>
</dbReference>
<keyword evidence="2 6" id="KW-0645">Protease</keyword>
<evidence type="ECO:0000256" key="1">
    <source>
        <dbReference type="ARBA" id="ARBA00008764"/>
    </source>
</evidence>
<comment type="similarity">
    <text evidence="1 6">Belongs to the peptidase S1B family.</text>
</comment>
<keyword evidence="5 6" id="KW-0720">Serine protease</keyword>
<dbReference type="Proteomes" id="UP000269154">
    <property type="component" value="Unassembled WGS sequence"/>
</dbReference>
<dbReference type="RefSeq" id="WP_124154425.1">
    <property type="nucleotide sequence ID" value="NZ_CAWOLW010000190.1"/>
</dbReference>
<dbReference type="OrthoDB" id="467315at2"/>
<dbReference type="EMBL" id="RCBY01000027">
    <property type="protein sequence ID" value="RQH49080.1"/>
    <property type="molecule type" value="Genomic_DNA"/>
</dbReference>
<gene>
    <name evidence="8" type="ORF">D5R40_07195</name>
</gene>
<dbReference type="GO" id="GO:0006508">
    <property type="term" value="P:proteolysis"/>
    <property type="evidence" value="ECO:0007669"/>
    <property type="project" value="UniProtKB-KW"/>
</dbReference>
<evidence type="ECO:0000256" key="6">
    <source>
        <dbReference type="RuleBase" id="RU004296"/>
    </source>
</evidence>